<name>A0A0Q0RMN0_9FLAO</name>
<reference evidence="2 3" key="1">
    <citation type="submission" date="2014-09" db="EMBL/GenBank/DDBJ databases">
        <title>Genome sequence of Flavobacterium aquidurense RC62.</title>
        <authorList>
            <person name="Kim J.F."/>
            <person name="Kwak M.-J."/>
        </authorList>
    </citation>
    <scope>NUCLEOTIDE SEQUENCE [LARGE SCALE GENOMIC DNA]</scope>
    <source>
        <strain evidence="2 3">RC62</strain>
    </source>
</reference>
<keyword evidence="1" id="KW-0732">Signal</keyword>
<gene>
    <name evidence="2" type="ORF">RC62_2423</name>
</gene>
<evidence type="ECO:0000313" key="3">
    <source>
        <dbReference type="Proteomes" id="UP000050443"/>
    </source>
</evidence>
<feature type="chain" id="PRO_5006183525" evidence="1">
    <location>
        <begin position="22"/>
        <end position="303"/>
    </location>
</feature>
<protein>
    <submittedName>
        <fullName evidence="2">Putative outermembrane protein</fullName>
    </submittedName>
</protein>
<accession>A0A0Q0RMN0</accession>
<evidence type="ECO:0000313" key="2">
    <source>
        <dbReference type="EMBL" id="KQB37257.1"/>
    </source>
</evidence>
<dbReference type="RefSeq" id="WP_055097996.1">
    <property type="nucleotide sequence ID" value="NZ_JRLF01000015.1"/>
</dbReference>
<dbReference type="AlphaFoldDB" id="A0A0Q0RMN0"/>
<dbReference type="PATRIC" id="fig|362413.3.peg.2367"/>
<evidence type="ECO:0000256" key="1">
    <source>
        <dbReference type="SAM" id="SignalP"/>
    </source>
</evidence>
<dbReference type="Proteomes" id="UP000050443">
    <property type="component" value="Unassembled WGS sequence"/>
</dbReference>
<dbReference type="EMBL" id="JRLF01000015">
    <property type="protein sequence ID" value="KQB37257.1"/>
    <property type="molecule type" value="Genomic_DNA"/>
</dbReference>
<feature type="signal peptide" evidence="1">
    <location>
        <begin position="1"/>
        <end position="21"/>
    </location>
</feature>
<dbReference type="STRING" id="362413.RC62_2423"/>
<organism evidence="2 3">
    <name type="scientific">Flavobacterium aquidurense</name>
    <dbReference type="NCBI Taxonomy" id="362413"/>
    <lineage>
        <taxon>Bacteria</taxon>
        <taxon>Pseudomonadati</taxon>
        <taxon>Bacteroidota</taxon>
        <taxon>Flavobacteriia</taxon>
        <taxon>Flavobacteriales</taxon>
        <taxon>Flavobacteriaceae</taxon>
        <taxon>Flavobacterium</taxon>
    </lineage>
</organism>
<proteinExistence type="predicted"/>
<comment type="caution">
    <text evidence="2">The sequence shown here is derived from an EMBL/GenBank/DDBJ whole genome shotgun (WGS) entry which is preliminary data.</text>
</comment>
<sequence length="303" mass="34317">MKNKFLFLPFFLMCFAVNMFAQDEIAIQDKYTAHNKGKFFVSWGGNRDSYTKSDVNFRGKDYNFTVADMKAHDKPKGYHIDYINPANMTIPQTNFRMGYFFSDHYSVSIGWDHMKYVMTQNQIANVTGNINLPADQAGSYYNGDYNNTPVDMSQHGAQEGGIAGGTQGNPPAFLMYEHTDGLNYINTEVSRHDDISNWLGLPNIDKVQINLTEGLGAGLLYPKTNTTLLGKERHDDFHISGYGLSAKAGINFTFFKYFYLQGELKGGYINMQDIRTTQSNDDKASQDFFFLQRIIAVGGIFRI</sequence>
<dbReference type="OrthoDB" id="8887208at2"/>